<dbReference type="OrthoDB" id="4871296at2"/>
<evidence type="ECO:0000256" key="1">
    <source>
        <dbReference type="SAM" id="SignalP"/>
    </source>
</evidence>
<gene>
    <name evidence="2" type="ORF">FHX52_3935</name>
</gene>
<proteinExistence type="predicted"/>
<dbReference type="AlphaFoldDB" id="A0A543PKY1"/>
<organism evidence="2 3">
    <name type="scientific">Humibacillus xanthopallidus</name>
    <dbReference type="NCBI Taxonomy" id="412689"/>
    <lineage>
        <taxon>Bacteria</taxon>
        <taxon>Bacillati</taxon>
        <taxon>Actinomycetota</taxon>
        <taxon>Actinomycetes</taxon>
        <taxon>Micrococcales</taxon>
        <taxon>Intrasporangiaceae</taxon>
        <taxon>Humibacillus</taxon>
    </lineage>
</organism>
<dbReference type="EMBL" id="VFQF01000003">
    <property type="protein sequence ID" value="TQN44714.1"/>
    <property type="molecule type" value="Genomic_DNA"/>
</dbReference>
<comment type="caution">
    <text evidence="2">The sequence shown here is derived from an EMBL/GenBank/DDBJ whole genome shotgun (WGS) entry which is preliminary data.</text>
</comment>
<dbReference type="Proteomes" id="UP000320085">
    <property type="component" value="Unassembled WGS sequence"/>
</dbReference>
<protein>
    <submittedName>
        <fullName evidence="2">Uncharacterized protein</fullName>
    </submittedName>
</protein>
<feature type="chain" id="PRO_5039257954" evidence="1">
    <location>
        <begin position="26"/>
        <end position="82"/>
    </location>
</feature>
<evidence type="ECO:0000313" key="2">
    <source>
        <dbReference type="EMBL" id="TQN44714.1"/>
    </source>
</evidence>
<feature type="signal peptide" evidence="1">
    <location>
        <begin position="1"/>
        <end position="25"/>
    </location>
</feature>
<reference evidence="2 3" key="1">
    <citation type="submission" date="2019-06" db="EMBL/GenBank/DDBJ databases">
        <title>Sequencing the genomes of 1000 actinobacteria strains.</title>
        <authorList>
            <person name="Klenk H.-P."/>
        </authorList>
    </citation>
    <scope>NUCLEOTIDE SEQUENCE [LARGE SCALE GENOMIC DNA]</scope>
    <source>
        <strain evidence="2 3">DSM 21776</strain>
    </source>
</reference>
<dbReference type="RefSeq" id="WP_141824032.1">
    <property type="nucleotide sequence ID" value="NZ_BAAAQC010000017.1"/>
</dbReference>
<accession>A0A543PKY1</accession>
<name>A0A543PKY1_9MICO</name>
<sequence length="82" mass="8798">MHTTRAGAALVAAIALGALTAPSCAAAMVRLPDPPAPWSWPLTDVSRVVTTLTENFPNAPLTQRRRLHNDMLLELNAPWSAI</sequence>
<keyword evidence="1" id="KW-0732">Signal</keyword>
<evidence type="ECO:0000313" key="3">
    <source>
        <dbReference type="Proteomes" id="UP000320085"/>
    </source>
</evidence>